<comment type="caution">
    <text evidence="2">The sequence shown here is derived from an EMBL/GenBank/DDBJ whole genome shotgun (WGS) entry which is preliminary data.</text>
</comment>
<dbReference type="AlphaFoldDB" id="A0A8H4B0Q5"/>
<evidence type="ECO:0000313" key="3">
    <source>
        <dbReference type="Proteomes" id="UP000439903"/>
    </source>
</evidence>
<organism evidence="2 3">
    <name type="scientific">Gigaspora margarita</name>
    <dbReference type="NCBI Taxonomy" id="4874"/>
    <lineage>
        <taxon>Eukaryota</taxon>
        <taxon>Fungi</taxon>
        <taxon>Fungi incertae sedis</taxon>
        <taxon>Mucoromycota</taxon>
        <taxon>Glomeromycotina</taxon>
        <taxon>Glomeromycetes</taxon>
        <taxon>Diversisporales</taxon>
        <taxon>Gigasporaceae</taxon>
        <taxon>Gigaspora</taxon>
    </lineage>
</organism>
<feature type="compositionally biased region" description="Basic and acidic residues" evidence="1">
    <location>
        <begin position="69"/>
        <end position="83"/>
    </location>
</feature>
<proteinExistence type="predicted"/>
<evidence type="ECO:0000256" key="1">
    <source>
        <dbReference type="SAM" id="MobiDB-lite"/>
    </source>
</evidence>
<feature type="compositionally biased region" description="Low complexity" evidence="1">
    <location>
        <begin position="30"/>
        <end position="39"/>
    </location>
</feature>
<feature type="compositionally biased region" description="Polar residues" evidence="1">
    <location>
        <begin position="84"/>
        <end position="105"/>
    </location>
</feature>
<evidence type="ECO:0000313" key="2">
    <source>
        <dbReference type="EMBL" id="KAF0551140.1"/>
    </source>
</evidence>
<gene>
    <name evidence="2" type="ORF">F8M41_023558</name>
</gene>
<feature type="region of interest" description="Disordered" evidence="1">
    <location>
        <begin position="69"/>
        <end position="105"/>
    </location>
</feature>
<dbReference type="Proteomes" id="UP000439903">
    <property type="component" value="Unassembled WGS sequence"/>
</dbReference>
<reference evidence="2 3" key="1">
    <citation type="journal article" date="2019" name="Environ. Microbiol.">
        <title>At the nexus of three kingdoms: the genome of the mycorrhizal fungus Gigaspora margarita provides insights into plant, endobacterial and fungal interactions.</title>
        <authorList>
            <person name="Venice F."/>
            <person name="Ghignone S."/>
            <person name="Salvioli di Fossalunga A."/>
            <person name="Amselem J."/>
            <person name="Novero M."/>
            <person name="Xianan X."/>
            <person name="Sedzielewska Toro K."/>
            <person name="Morin E."/>
            <person name="Lipzen A."/>
            <person name="Grigoriev I.V."/>
            <person name="Henrissat B."/>
            <person name="Martin F.M."/>
            <person name="Bonfante P."/>
        </authorList>
    </citation>
    <scope>NUCLEOTIDE SEQUENCE [LARGE SCALE GENOMIC DNA]</scope>
    <source>
        <strain evidence="2 3">BEG34</strain>
    </source>
</reference>
<name>A0A8H4B0Q5_GIGMA</name>
<feature type="region of interest" description="Disordered" evidence="1">
    <location>
        <begin position="1"/>
        <end position="39"/>
    </location>
</feature>
<feature type="compositionally biased region" description="Basic residues" evidence="1">
    <location>
        <begin position="1"/>
        <end position="10"/>
    </location>
</feature>
<protein>
    <submittedName>
        <fullName evidence="2">Uncharacterized protein</fullName>
    </submittedName>
</protein>
<accession>A0A8H4B0Q5</accession>
<keyword evidence="3" id="KW-1185">Reference proteome</keyword>
<sequence>MGRTRRKSVSTRRSAQHALPYIELSEERTNTSSNQSTSNILSISSTLSDSESNIRIAKSVMIENPVDILDHDTLPEPDDHFSSDNENLTDNTSKNELILPHSNSK</sequence>
<dbReference type="EMBL" id="WTPW01000078">
    <property type="protein sequence ID" value="KAF0551140.1"/>
    <property type="molecule type" value="Genomic_DNA"/>
</dbReference>